<feature type="non-terminal residue" evidence="1">
    <location>
        <position position="1"/>
    </location>
</feature>
<sequence>QNGEACTPRMHLHGENVEQLESGHDAALHQRQPGAQEHLCVIIKIRQTLLIALCSLCVAKKMACVDHVCARVTDLC</sequence>
<name>A0A1A8NC16_9TELE</name>
<dbReference type="AlphaFoldDB" id="A0A1A8NC16"/>
<reference evidence="1" key="1">
    <citation type="submission" date="2016-05" db="EMBL/GenBank/DDBJ databases">
        <authorList>
            <person name="Lavstsen T."/>
            <person name="Jespersen J.S."/>
        </authorList>
    </citation>
    <scope>NUCLEOTIDE SEQUENCE</scope>
    <source>
        <tissue evidence="1">Brain</tissue>
    </source>
</reference>
<feature type="non-terminal residue" evidence="1">
    <location>
        <position position="76"/>
    </location>
</feature>
<organism evidence="1">
    <name type="scientific">Nothobranchius rachovii</name>
    <name type="common">bluefin notho</name>
    <dbReference type="NCBI Taxonomy" id="451742"/>
    <lineage>
        <taxon>Eukaryota</taxon>
        <taxon>Metazoa</taxon>
        <taxon>Chordata</taxon>
        <taxon>Craniata</taxon>
        <taxon>Vertebrata</taxon>
        <taxon>Euteleostomi</taxon>
        <taxon>Actinopterygii</taxon>
        <taxon>Neopterygii</taxon>
        <taxon>Teleostei</taxon>
        <taxon>Neoteleostei</taxon>
        <taxon>Acanthomorphata</taxon>
        <taxon>Ovalentaria</taxon>
        <taxon>Atherinomorphae</taxon>
        <taxon>Cyprinodontiformes</taxon>
        <taxon>Nothobranchiidae</taxon>
        <taxon>Nothobranchius</taxon>
    </lineage>
</organism>
<proteinExistence type="predicted"/>
<reference evidence="1" key="2">
    <citation type="submission" date="2016-06" db="EMBL/GenBank/DDBJ databases">
        <title>The genome of a short-lived fish provides insights into sex chromosome evolution and the genetic control of aging.</title>
        <authorList>
            <person name="Reichwald K."/>
            <person name="Felder M."/>
            <person name="Petzold A."/>
            <person name="Koch P."/>
            <person name="Groth M."/>
            <person name="Platzer M."/>
        </authorList>
    </citation>
    <scope>NUCLEOTIDE SEQUENCE</scope>
    <source>
        <tissue evidence="1">Brain</tissue>
    </source>
</reference>
<evidence type="ECO:0000313" key="1">
    <source>
        <dbReference type="EMBL" id="SBR66608.1"/>
    </source>
</evidence>
<dbReference type="EMBL" id="HAEH01001293">
    <property type="protein sequence ID" value="SBR66608.1"/>
    <property type="molecule type" value="Transcribed_RNA"/>
</dbReference>
<accession>A0A1A8NC16</accession>
<protein>
    <submittedName>
        <fullName evidence="1">Uncharacterized protein</fullName>
    </submittedName>
</protein>
<gene>
    <name evidence="1" type="primary">Nfu_g_1_003422</name>
</gene>